<dbReference type="SMART" id="SM01091">
    <property type="entry name" value="CorC_HlyC"/>
    <property type="match status" value="1"/>
</dbReference>
<dbReference type="InterPro" id="IPR046342">
    <property type="entry name" value="CBS_dom_sf"/>
</dbReference>
<evidence type="ECO:0000256" key="1">
    <source>
        <dbReference type="ARBA" id="ARBA00004651"/>
    </source>
</evidence>
<evidence type="ECO:0000256" key="10">
    <source>
        <dbReference type="SAM" id="Phobius"/>
    </source>
</evidence>
<evidence type="ECO:0000256" key="9">
    <source>
        <dbReference type="PROSITE-ProRule" id="PRU00703"/>
    </source>
</evidence>
<dbReference type="InterPro" id="IPR036318">
    <property type="entry name" value="FAD-bd_PCMH-like_sf"/>
</dbReference>
<dbReference type="InterPro" id="IPR000644">
    <property type="entry name" value="CBS_dom"/>
</dbReference>
<dbReference type="PROSITE" id="PS51371">
    <property type="entry name" value="CBS"/>
    <property type="match status" value="2"/>
</dbReference>
<feature type="domain" description="CBS" evidence="11">
    <location>
        <begin position="205"/>
        <end position="266"/>
    </location>
</feature>
<reference evidence="13" key="1">
    <citation type="journal article" date="2019" name="Int. J. Syst. Evol. Microbiol.">
        <title>The Global Catalogue of Microorganisms (GCM) 10K type strain sequencing project: providing services to taxonomists for standard genome sequencing and annotation.</title>
        <authorList>
            <consortium name="The Broad Institute Genomics Platform"/>
            <consortium name="The Broad Institute Genome Sequencing Center for Infectious Disease"/>
            <person name="Wu L."/>
            <person name="Ma J."/>
        </authorList>
    </citation>
    <scope>NUCLEOTIDE SEQUENCE [LARGE SCALE GENOMIC DNA]</scope>
    <source>
        <strain evidence="13">JCM 17130</strain>
    </source>
</reference>
<dbReference type="InterPro" id="IPR044751">
    <property type="entry name" value="Ion_transp-like_CBS"/>
</dbReference>
<organism evidence="12 13">
    <name type="scientific">Georgenia deserti</name>
    <dbReference type="NCBI Taxonomy" id="2093781"/>
    <lineage>
        <taxon>Bacteria</taxon>
        <taxon>Bacillati</taxon>
        <taxon>Actinomycetota</taxon>
        <taxon>Actinomycetes</taxon>
        <taxon>Micrococcales</taxon>
        <taxon>Bogoriellaceae</taxon>
        <taxon>Georgenia</taxon>
    </lineage>
</organism>
<dbReference type="CDD" id="cd04590">
    <property type="entry name" value="CBS_pair_CorC_HlyC_assoc"/>
    <property type="match status" value="1"/>
</dbReference>
<feature type="transmembrane region" description="Helical" evidence="10">
    <location>
        <begin position="61"/>
        <end position="83"/>
    </location>
</feature>
<feature type="transmembrane region" description="Helical" evidence="10">
    <location>
        <begin position="90"/>
        <end position="112"/>
    </location>
</feature>
<dbReference type="SUPFAM" id="SSF56176">
    <property type="entry name" value="FAD-binding/transporter-associated domain-like"/>
    <property type="match status" value="1"/>
</dbReference>
<keyword evidence="3" id="KW-1003">Cell membrane</keyword>
<accession>A0ABW4L8A0</accession>
<dbReference type="Pfam" id="PF00571">
    <property type="entry name" value="CBS"/>
    <property type="match status" value="2"/>
</dbReference>
<dbReference type="Pfam" id="PF03471">
    <property type="entry name" value="CorC_HlyC"/>
    <property type="match status" value="1"/>
</dbReference>
<keyword evidence="13" id="KW-1185">Reference proteome</keyword>
<name>A0ABW4L8A0_9MICO</name>
<evidence type="ECO:0000256" key="4">
    <source>
        <dbReference type="ARBA" id="ARBA00022692"/>
    </source>
</evidence>
<dbReference type="SUPFAM" id="SSF54631">
    <property type="entry name" value="CBS-domain pair"/>
    <property type="match status" value="1"/>
</dbReference>
<sequence>MNGEIPEWGLLTLTLLGLLVGATLSAAEAALERITRAAAAEMRPESRAQAVEMLLDRREDALGVVAFVRVLAEMTAAVCLTLAVADLLHVWWQILLVAVAVTALLLAVVVWLSPRRFGQRHPSGVLGVLHPVLSVFASVGASLARAWARVWPRSSRTDLEAREEREDDLRDMVDRVSESEEIEEDERELLQSVFRLGQTRTREVMVPRTDMVTIDADESLSRAMRLFTKSGYSRVPVVGESTDDLLGVLYLKDILGRLHRSERADGLTARDVMREPTFVPETKPVDDLLREMQAGSVHIAVVVDEYGGIAGLVTIEDLLEELVGEMVDEHDVGELEVEEVGEGRYRVPARMPADEVGELFGLEISDDDVDSVGGLLAKTLGKVPLAGAQADVLGLHLVAERVEGRRRRVSTLLVSRAAVTQDNGEA</sequence>
<keyword evidence="5" id="KW-0677">Repeat</keyword>
<dbReference type="SMART" id="SM00116">
    <property type="entry name" value="CBS"/>
    <property type="match status" value="2"/>
</dbReference>
<evidence type="ECO:0000313" key="12">
    <source>
        <dbReference type="EMBL" id="MFD1719510.1"/>
    </source>
</evidence>
<dbReference type="PANTHER" id="PTHR22777:SF32">
    <property type="entry name" value="UPF0053 INNER MEMBRANE PROTEIN YFJD"/>
    <property type="match status" value="1"/>
</dbReference>
<evidence type="ECO:0000256" key="5">
    <source>
        <dbReference type="ARBA" id="ARBA00022737"/>
    </source>
</evidence>
<dbReference type="PANTHER" id="PTHR22777">
    <property type="entry name" value="HEMOLYSIN-RELATED"/>
    <property type="match status" value="1"/>
</dbReference>
<evidence type="ECO:0000256" key="3">
    <source>
        <dbReference type="ARBA" id="ARBA00022475"/>
    </source>
</evidence>
<keyword evidence="6 10" id="KW-1133">Transmembrane helix</keyword>
<comment type="subcellular location">
    <subcellularLocation>
        <location evidence="1">Cell membrane</location>
        <topology evidence="1">Multi-pass membrane protein</topology>
    </subcellularLocation>
</comment>
<evidence type="ECO:0000313" key="13">
    <source>
        <dbReference type="Proteomes" id="UP001597277"/>
    </source>
</evidence>
<evidence type="ECO:0000256" key="6">
    <source>
        <dbReference type="ARBA" id="ARBA00022989"/>
    </source>
</evidence>
<evidence type="ECO:0000259" key="11">
    <source>
        <dbReference type="PROSITE" id="PS51371"/>
    </source>
</evidence>
<evidence type="ECO:0000256" key="2">
    <source>
        <dbReference type="ARBA" id="ARBA00006337"/>
    </source>
</evidence>
<dbReference type="Gene3D" id="3.30.465.10">
    <property type="match status" value="1"/>
</dbReference>
<dbReference type="Gene3D" id="3.10.580.10">
    <property type="entry name" value="CBS-domain"/>
    <property type="match status" value="1"/>
</dbReference>
<evidence type="ECO:0000256" key="8">
    <source>
        <dbReference type="ARBA" id="ARBA00023136"/>
    </source>
</evidence>
<dbReference type="InterPro" id="IPR002550">
    <property type="entry name" value="CNNM"/>
</dbReference>
<keyword evidence="8 10" id="KW-0472">Membrane</keyword>
<feature type="transmembrane region" description="Helical" evidence="10">
    <location>
        <begin position="124"/>
        <end position="148"/>
    </location>
</feature>
<dbReference type="RefSeq" id="WP_388009948.1">
    <property type="nucleotide sequence ID" value="NZ_JBHUEE010000010.1"/>
</dbReference>
<evidence type="ECO:0000256" key="7">
    <source>
        <dbReference type="ARBA" id="ARBA00023122"/>
    </source>
</evidence>
<comment type="similarity">
    <text evidence="2">Belongs to the UPF0053 family.</text>
</comment>
<keyword evidence="4 10" id="KW-0812">Transmembrane</keyword>
<dbReference type="Proteomes" id="UP001597277">
    <property type="component" value="Unassembled WGS sequence"/>
</dbReference>
<dbReference type="Pfam" id="PF01595">
    <property type="entry name" value="CNNM"/>
    <property type="match status" value="1"/>
</dbReference>
<dbReference type="InterPro" id="IPR005170">
    <property type="entry name" value="Transptr-assoc_dom"/>
</dbReference>
<gene>
    <name evidence="12" type="ORF">ACFSE6_16820</name>
</gene>
<comment type="caution">
    <text evidence="12">The sequence shown here is derived from an EMBL/GenBank/DDBJ whole genome shotgun (WGS) entry which is preliminary data.</text>
</comment>
<proteinExistence type="inferred from homology"/>
<dbReference type="EMBL" id="JBHUEE010000010">
    <property type="protein sequence ID" value="MFD1719510.1"/>
    <property type="molecule type" value="Genomic_DNA"/>
</dbReference>
<feature type="domain" description="CBS" evidence="11">
    <location>
        <begin position="272"/>
        <end position="332"/>
    </location>
</feature>
<protein>
    <submittedName>
        <fullName evidence="12">Hemolysin family protein</fullName>
    </submittedName>
</protein>
<dbReference type="InterPro" id="IPR016169">
    <property type="entry name" value="FAD-bd_PCMH_sub2"/>
</dbReference>
<keyword evidence="7 9" id="KW-0129">CBS domain</keyword>